<dbReference type="PANTHER" id="PTHR10758">
    <property type="entry name" value="26S PROTEASOME NON-ATPASE REGULATORY SUBUNIT 3/COP9 SIGNALOSOME COMPLEX SUBUNIT 3"/>
    <property type="match status" value="1"/>
</dbReference>
<organism evidence="4 5">
    <name type="scientific">Saxophila tyrrhenica</name>
    <dbReference type="NCBI Taxonomy" id="1690608"/>
    <lineage>
        <taxon>Eukaryota</taxon>
        <taxon>Fungi</taxon>
        <taxon>Dikarya</taxon>
        <taxon>Ascomycota</taxon>
        <taxon>Pezizomycotina</taxon>
        <taxon>Dothideomycetes</taxon>
        <taxon>Dothideomycetidae</taxon>
        <taxon>Mycosphaerellales</taxon>
        <taxon>Extremaceae</taxon>
        <taxon>Saxophila</taxon>
    </lineage>
</organism>
<dbReference type="EMBL" id="JAVRRT010000009">
    <property type="protein sequence ID" value="KAK5169027.1"/>
    <property type="molecule type" value="Genomic_DNA"/>
</dbReference>
<dbReference type="Proteomes" id="UP001337655">
    <property type="component" value="Unassembled WGS sequence"/>
</dbReference>
<evidence type="ECO:0000313" key="4">
    <source>
        <dbReference type="EMBL" id="KAK5169027.1"/>
    </source>
</evidence>
<dbReference type="GO" id="GO:0006511">
    <property type="term" value="P:ubiquitin-dependent protein catabolic process"/>
    <property type="evidence" value="ECO:0007669"/>
    <property type="project" value="TreeGrafter"/>
</dbReference>
<feature type="compositionally biased region" description="Gly residues" evidence="2">
    <location>
        <begin position="482"/>
        <end position="494"/>
    </location>
</feature>
<comment type="caution">
    <text evidence="4">The sequence shown here is derived from an EMBL/GenBank/DDBJ whole genome shotgun (WGS) entry which is preliminary data.</text>
</comment>
<dbReference type="Pfam" id="PF22788">
    <property type="entry name" value="COP9_hel_rpt"/>
    <property type="match status" value="1"/>
</dbReference>
<name>A0AAV9PAN3_9PEZI</name>
<accession>A0AAV9PAN3</accession>
<keyword evidence="1" id="KW-0963">Cytoplasm</keyword>
<dbReference type="InterPro" id="IPR055089">
    <property type="entry name" value="COP9_N"/>
</dbReference>
<dbReference type="GeneID" id="89927676"/>
<reference evidence="4 5" key="1">
    <citation type="submission" date="2023-08" db="EMBL/GenBank/DDBJ databases">
        <title>Black Yeasts Isolated from many extreme environments.</title>
        <authorList>
            <person name="Coleine C."/>
            <person name="Stajich J.E."/>
            <person name="Selbmann L."/>
        </authorList>
    </citation>
    <scope>NUCLEOTIDE SEQUENCE [LARGE SCALE GENOMIC DNA]</scope>
    <source>
        <strain evidence="4 5">CCFEE 5935</strain>
    </source>
</reference>
<dbReference type="PANTHER" id="PTHR10758:SF1">
    <property type="entry name" value="COP9 SIGNALOSOME COMPLEX SUBUNIT 3"/>
    <property type="match status" value="1"/>
</dbReference>
<protein>
    <recommendedName>
        <fullName evidence="3">COP9 signalosome complex subunit 3 N-terminal helical repeats domain-containing protein</fullName>
    </recommendedName>
</protein>
<feature type="region of interest" description="Disordered" evidence="2">
    <location>
        <begin position="472"/>
        <end position="503"/>
    </location>
</feature>
<evidence type="ECO:0000256" key="1">
    <source>
        <dbReference type="ARBA" id="ARBA00022490"/>
    </source>
</evidence>
<evidence type="ECO:0000313" key="5">
    <source>
        <dbReference type="Proteomes" id="UP001337655"/>
    </source>
</evidence>
<dbReference type="RefSeq" id="XP_064658493.1">
    <property type="nucleotide sequence ID" value="XM_064803578.1"/>
</dbReference>
<sequence length="503" mass="55958">MSQDFIASLLEFPPEKKLSNKEYDKRANDLIKHLNKQSDSAWVKHLNKGSILDLLNPSTNSLPYLYALVAQANNAGKDRARRDEVLNRSAVFFATFDPIQVRYAGSVFYDLLTWAFDAYPSLEITDCSPLTTALLRLDPTGATFTSSHLRLVRLCLHQGVPSQALPILDKNITAYPQTPPKNLPEDYICDDHAHSNAFLTLKSGFTLHPLKPEWLLEYYLLGAHVYLGQRNFPRARLFLEYLLLHPTSGAAASGLQTEAYKKWLLLGLLAQGKAYPLPHTHSQQVMKSVKAVSRPYEALVEDFEKRAWRKFQAEADVGQGIWQEDGNTSLVREAMDALLRYRVLDLQNTYAALPVSRVAAHLELPPDYVLNLLGSMLNQNYLSAHLTTTTSDPVLHFHGSSTSTSPEVNDSDSLEARSNRITSLIAAIRDADRRLQLTKEYMDVQKRGKRGGAGPDGDLADQMDLTYDPPIGGLGEDEEGEGVFGVGGSGGWQGTGEEDIMER</sequence>
<proteinExistence type="predicted"/>
<gene>
    <name evidence="4" type="ORF">LTR77_006336</name>
</gene>
<dbReference type="AlphaFoldDB" id="A0AAV9PAN3"/>
<feature type="domain" description="COP9 signalosome complex subunit 3 N-terminal helical repeats" evidence="3">
    <location>
        <begin position="27"/>
        <end position="284"/>
    </location>
</feature>
<dbReference type="InterPro" id="IPR050756">
    <property type="entry name" value="CSN3"/>
</dbReference>
<dbReference type="GO" id="GO:0008180">
    <property type="term" value="C:COP9 signalosome"/>
    <property type="evidence" value="ECO:0007669"/>
    <property type="project" value="TreeGrafter"/>
</dbReference>
<evidence type="ECO:0000259" key="3">
    <source>
        <dbReference type="Pfam" id="PF22788"/>
    </source>
</evidence>
<keyword evidence="5" id="KW-1185">Reference proteome</keyword>
<evidence type="ECO:0000256" key="2">
    <source>
        <dbReference type="SAM" id="MobiDB-lite"/>
    </source>
</evidence>